<reference evidence="2" key="1">
    <citation type="submission" date="2020-02" db="EMBL/GenBank/DDBJ databases">
        <authorList>
            <person name="Meier V. D."/>
        </authorList>
    </citation>
    <scope>NUCLEOTIDE SEQUENCE</scope>
    <source>
        <strain evidence="2">AVDCRST_MAG28</strain>
    </source>
</reference>
<dbReference type="InterPro" id="IPR009339">
    <property type="entry name" value="DUF998"/>
</dbReference>
<feature type="transmembrane region" description="Helical" evidence="1">
    <location>
        <begin position="12"/>
        <end position="32"/>
    </location>
</feature>
<protein>
    <recommendedName>
        <fullName evidence="3">DUF998 domain-containing protein</fullName>
    </recommendedName>
</protein>
<keyword evidence="1" id="KW-1133">Transmembrane helix</keyword>
<dbReference type="AlphaFoldDB" id="A0A6J4QS34"/>
<keyword evidence="1" id="KW-0472">Membrane</keyword>
<dbReference type="EMBL" id="CADCVE010000037">
    <property type="protein sequence ID" value="CAA9453350.1"/>
    <property type="molecule type" value="Genomic_DNA"/>
</dbReference>
<dbReference type="Pfam" id="PF06197">
    <property type="entry name" value="DUF998"/>
    <property type="match status" value="1"/>
</dbReference>
<evidence type="ECO:0008006" key="3">
    <source>
        <dbReference type="Google" id="ProtNLM"/>
    </source>
</evidence>
<gene>
    <name evidence="2" type="ORF">AVDCRST_MAG28-2048</name>
</gene>
<accession>A0A6J4QS34</accession>
<evidence type="ECO:0000256" key="1">
    <source>
        <dbReference type="SAM" id="Phobius"/>
    </source>
</evidence>
<evidence type="ECO:0000313" key="2">
    <source>
        <dbReference type="EMBL" id="CAA9453350.1"/>
    </source>
</evidence>
<organism evidence="2">
    <name type="scientific">uncultured Rubrobacteraceae bacterium</name>
    <dbReference type="NCBI Taxonomy" id="349277"/>
    <lineage>
        <taxon>Bacteria</taxon>
        <taxon>Bacillati</taxon>
        <taxon>Actinomycetota</taxon>
        <taxon>Rubrobacteria</taxon>
        <taxon>Rubrobacterales</taxon>
        <taxon>Rubrobacteraceae</taxon>
        <taxon>environmental samples</taxon>
    </lineage>
</organism>
<proteinExistence type="predicted"/>
<feature type="transmembrane region" description="Helical" evidence="1">
    <location>
        <begin position="84"/>
        <end position="104"/>
    </location>
</feature>
<sequence>MMGKSKQLRLAGTLAIITYVYWLVTVVTLPVVTADEYDPIKQGISALAVGRFGMLMDVAFFAFAIGSLALAFGMYRSVDAALDAPLLLAVTSVLWFLLGIFHTGPGGTEAVIHSIVALTSFLLILIVMFLFARRFRGDARWRSFALPTLVWAIVAVGALLSIPLLGDELFGVSERIFVTVFVSWLLVTAIQLRSLAA</sequence>
<feature type="transmembrane region" description="Helical" evidence="1">
    <location>
        <begin position="110"/>
        <end position="132"/>
    </location>
</feature>
<feature type="transmembrane region" description="Helical" evidence="1">
    <location>
        <begin position="52"/>
        <end position="72"/>
    </location>
</feature>
<feature type="transmembrane region" description="Helical" evidence="1">
    <location>
        <begin position="176"/>
        <end position="196"/>
    </location>
</feature>
<name>A0A6J4QS34_9ACTN</name>
<feature type="transmembrane region" description="Helical" evidence="1">
    <location>
        <begin position="144"/>
        <end position="164"/>
    </location>
</feature>
<keyword evidence="1" id="KW-0812">Transmembrane</keyword>